<evidence type="ECO:0000256" key="1">
    <source>
        <dbReference type="ARBA" id="ARBA00008080"/>
    </source>
</evidence>
<evidence type="ECO:0000313" key="5">
    <source>
        <dbReference type="EMBL" id="SZX74177.1"/>
    </source>
</evidence>
<dbReference type="Proteomes" id="UP000256970">
    <property type="component" value="Unassembled WGS sequence"/>
</dbReference>
<dbReference type="PIRSF" id="PIRSF002134">
    <property type="entry name" value="Ribosomal_S13"/>
    <property type="match status" value="1"/>
</dbReference>
<dbReference type="PANTHER" id="PTHR10871:SF1">
    <property type="entry name" value="SMALL RIBOSOMAL SUBUNIT PROTEIN US13M"/>
    <property type="match status" value="1"/>
</dbReference>
<proteinExistence type="inferred from homology"/>
<dbReference type="GO" id="GO:0003723">
    <property type="term" value="F:RNA binding"/>
    <property type="evidence" value="ECO:0007669"/>
    <property type="project" value="InterPro"/>
</dbReference>
<gene>
    <name evidence="5" type="ORF">BQ4739_LOCUS14423</name>
    <name evidence="6" type="ORF">BQ4739_LOCUS16417</name>
</gene>
<name>A0A383WFL4_TETOB</name>
<evidence type="ECO:0000256" key="2">
    <source>
        <dbReference type="ARBA" id="ARBA00022980"/>
    </source>
</evidence>
<dbReference type="Gene3D" id="4.10.910.10">
    <property type="entry name" value="30s ribosomal protein s13, domain 2"/>
    <property type="match status" value="1"/>
</dbReference>
<comment type="similarity">
    <text evidence="1 4">Belongs to the universal ribosomal protein uS13 family.</text>
</comment>
<dbReference type="STRING" id="3088.A0A383WFL4"/>
<dbReference type="GO" id="GO:0006412">
    <property type="term" value="P:translation"/>
    <property type="evidence" value="ECO:0007669"/>
    <property type="project" value="InterPro"/>
</dbReference>
<evidence type="ECO:0000256" key="3">
    <source>
        <dbReference type="ARBA" id="ARBA00023274"/>
    </source>
</evidence>
<dbReference type="Gene3D" id="1.10.8.50">
    <property type="match status" value="1"/>
</dbReference>
<accession>A0A383WFL4</accession>
<dbReference type="EMBL" id="FNXT01001248">
    <property type="protein sequence ID" value="SZX76053.1"/>
    <property type="molecule type" value="Genomic_DNA"/>
</dbReference>
<evidence type="ECO:0000256" key="4">
    <source>
        <dbReference type="RuleBase" id="RU003830"/>
    </source>
</evidence>
<dbReference type="GO" id="GO:0003735">
    <property type="term" value="F:structural constituent of ribosome"/>
    <property type="evidence" value="ECO:0007669"/>
    <property type="project" value="InterPro"/>
</dbReference>
<dbReference type="PROSITE" id="PS50159">
    <property type="entry name" value="RIBOSOMAL_S13_2"/>
    <property type="match status" value="1"/>
</dbReference>
<dbReference type="AlphaFoldDB" id="A0A383WFL4"/>
<keyword evidence="7" id="KW-1185">Reference proteome</keyword>
<keyword evidence="3 4" id="KW-0687">Ribonucleoprotein</keyword>
<sequence>MPLVIAKTVLPDASRFYLAVGRIFGIGRAQGLAIAEEIGISKEARVADLKAHHVQQVVALINERYKVGDELKRSIRDDIVRLIDAKTYRGKRHSLGLPVRGQKTGCNAQTSRKFKRHIMYDVK</sequence>
<evidence type="ECO:0000313" key="6">
    <source>
        <dbReference type="EMBL" id="SZX76053.1"/>
    </source>
</evidence>
<dbReference type="Pfam" id="PF00416">
    <property type="entry name" value="Ribosomal_S13"/>
    <property type="match status" value="1"/>
</dbReference>
<dbReference type="GO" id="GO:0015935">
    <property type="term" value="C:small ribosomal subunit"/>
    <property type="evidence" value="ECO:0007669"/>
    <property type="project" value="TreeGrafter"/>
</dbReference>
<dbReference type="PROSITE" id="PS00646">
    <property type="entry name" value="RIBOSOMAL_S13_1"/>
    <property type="match status" value="1"/>
</dbReference>
<dbReference type="GO" id="GO:0005829">
    <property type="term" value="C:cytosol"/>
    <property type="evidence" value="ECO:0007669"/>
    <property type="project" value="TreeGrafter"/>
</dbReference>
<dbReference type="PANTHER" id="PTHR10871">
    <property type="entry name" value="30S RIBOSOMAL PROTEIN S13/40S RIBOSOMAL PROTEIN S18"/>
    <property type="match status" value="1"/>
</dbReference>
<dbReference type="InterPro" id="IPR018269">
    <property type="entry name" value="Ribosomal_uS13_CS"/>
</dbReference>
<dbReference type="EMBL" id="FNXT01001207">
    <property type="protein sequence ID" value="SZX74177.1"/>
    <property type="molecule type" value="Genomic_DNA"/>
</dbReference>
<dbReference type="OrthoDB" id="525520at2759"/>
<evidence type="ECO:0000313" key="7">
    <source>
        <dbReference type="Proteomes" id="UP000256970"/>
    </source>
</evidence>
<keyword evidence="2 4" id="KW-0689">Ribosomal protein</keyword>
<reference evidence="6 7" key="1">
    <citation type="submission" date="2016-10" db="EMBL/GenBank/DDBJ databases">
        <authorList>
            <person name="Cai Z."/>
        </authorList>
    </citation>
    <scope>NUCLEOTIDE SEQUENCE [LARGE SCALE GENOMIC DNA]</scope>
</reference>
<dbReference type="SUPFAM" id="SSF46946">
    <property type="entry name" value="S13-like H2TH domain"/>
    <property type="match status" value="1"/>
</dbReference>
<dbReference type="InterPro" id="IPR001892">
    <property type="entry name" value="Ribosomal_uS13"/>
</dbReference>
<protein>
    <recommendedName>
        <fullName evidence="8">Ribosomal protein S13</fullName>
    </recommendedName>
</protein>
<dbReference type="InterPro" id="IPR010979">
    <property type="entry name" value="Ribosomal_uS13-like_H2TH"/>
</dbReference>
<dbReference type="InterPro" id="IPR027437">
    <property type="entry name" value="Rbsml_uS13_C"/>
</dbReference>
<evidence type="ECO:0008006" key="8">
    <source>
        <dbReference type="Google" id="ProtNLM"/>
    </source>
</evidence>
<organism evidence="6 7">
    <name type="scientific">Tetradesmus obliquus</name>
    <name type="common">Green alga</name>
    <name type="synonym">Acutodesmus obliquus</name>
    <dbReference type="NCBI Taxonomy" id="3088"/>
    <lineage>
        <taxon>Eukaryota</taxon>
        <taxon>Viridiplantae</taxon>
        <taxon>Chlorophyta</taxon>
        <taxon>core chlorophytes</taxon>
        <taxon>Chlorophyceae</taxon>
        <taxon>CS clade</taxon>
        <taxon>Sphaeropleales</taxon>
        <taxon>Scenedesmaceae</taxon>
        <taxon>Tetradesmus</taxon>
    </lineage>
</organism>